<accession>A0ABR4EB33</accession>
<evidence type="ECO:0000313" key="2">
    <source>
        <dbReference type="Proteomes" id="UP001600888"/>
    </source>
</evidence>
<keyword evidence="2" id="KW-1185">Reference proteome</keyword>
<protein>
    <submittedName>
        <fullName evidence="1">Uncharacterized protein</fullName>
    </submittedName>
</protein>
<proteinExistence type="predicted"/>
<gene>
    <name evidence="1" type="ORF">FJTKL_13305</name>
</gene>
<reference evidence="1 2" key="1">
    <citation type="submission" date="2024-03" db="EMBL/GenBank/DDBJ databases">
        <title>A high-quality draft genome sequence of Diaporthe vaccinii, a causative agent of upright dieback and viscid rot disease in cranberry plants.</title>
        <authorList>
            <person name="Sarrasin M."/>
            <person name="Lang B.F."/>
            <person name="Burger G."/>
        </authorList>
    </citation>
    <scope>NUCLEOTIDE SEQUENCE [LARGE SCALE GENOMIC DNA]</scope>
    <source>
        <strain evidence="1 2">IS7</strain>
    </source>
</reference>
<name>A0ABR4EB33_9PEZI</name>
<organism evidence="1 2">
    <name type="scientific">Diaporthe vaccinii</name>
    <dbReference type="NCBI Taxonomy" id="105482"/>
    <lineage>
        <taxon>Eukaryota</taxon>
        <taxon>Fungi</taxon>
        <taxon>Dikarya</taxon>
        <taxon>Ascomycota</taxon>
        <taxon>Pezizomycotina</taxon>
        <taxon>Sordariomycetes</taxon>
        <taxon>Sordariomycetidae</taxon>
        <taxon>Diaporthales</taxon>
        <taxon>Diaporthaceae</taxon>
        <taxon>Diaporthe</taxon>
        <taxon>Diaporthe eres species complex</taxon>
    </lineage>
</organism>
<dbReference type="EMBL" id="JBAWTH010000074">
    <property type="protein sequence ID" value="KAL2279617.1"/>
    <property type="molecule type" value="Genomic_DNA"/>
</dbReference>
<comment type="caution">
    <text evidence="1">The sequence shown here is derived from an EMBL/GenBank/DDBJ whole genome shotgun (WGS) entry which is preliminary data.</text>
</comment>
<sequence length="99" mass="11060">MDHFVESIHQVSQSSVKFRAIFCKLKPLNRTSFGFQISLVKKDMLRLLASLRQFIAARETDLSVAQNSSINTHDIAARLGKGPALCTWPTKSIVPAHHT</sequence>
<dbReference type="Proteomes" id="UP001600888">
    <property type="component" value="Unassembled WGS sequence"/>
</dbReference>
<evidence type="ECO:0000313" key="1">
    <source>
        <dbReference type="EMBL" id="KAL2279617.1"/>
    </source>
</evidence>